<keyword evidence="1 2" id="KW-0479">Metal-binding</keyword>
<comment type="catalytic activity">
    <reaction evidence="1">
        <text>Release of a C-terminal amino acid with broad specificity, except for -Pro.</text>
        <dbReference type="EC" id="3.4.17.19"/>
    </reaction>
</comment>
<name>A0ABD5MBY9_9EURY</name>
<feature type="binding site" evidence="2">
    <location>
        <position position="303"/>
    </location>
    <ligand>
        <name>Zn(2+)</name>
        <dbReference type="ChEBI" id="CHEBI:29105"/>
        <note>catalytic</note>
    </ligand>
</feature>
<dbReference type="GO" id="GO:0006508">
    <property type="term" value="P:proteolysis"/>
    <property type="evidence" value="ECO:0007669"/>
    <property type="project" value="UniProtKB-UniRule"/>
</dbReference>
<evidence type="ECO:0000256" key="3">
    <source>
        <dbReference type="PIRSR" id="PIRSR006615-2"/>
    </source>
</evidence>
<accession>A0ABD5MBY9</accession>
<sequence length="509" mass="58757">MPIQSAEEAYEIVLEQSQRVIDLEKTNQLMRWDSDVMMPPGGAPARSSQRTTLSAARHRYLTDDRLSKALEALKDADLGDRQAAIVREVRREHTTANRIPDELNDEISDINSQAHEAWKQAREADNWSEFGPYVAEHFEVKKEWAEHVDPDGDPYEVVWSQRTGYLGQPHISLETVDRIFDTLREELVPLIEEIHESDVELATDALKSDDGEFDVETQKELNRAALDAMGLDWDRTRFDVAPHPFSFGNPHDVRMTTRYDETDLTEALTGTIHEFGHTAYAHGLPKDEYGTPLGEPRGIGIHESQSRFFENHIGRSKEFWEHFMPTVKRKFPQLADVSPREAYECVNQVFDDNSIRVEADELTYHIHIILRTEIERDLFNNRIDAEEIPQLWNDKMDEYLGIRPSTDNEGCLQDPHWSRSLPGFIGYTIGSILAAQLDATMRTELDEDVDELIRNNQLGPIREWLTNNVHSYGQYYRADELIRQATGEDLTAEYFVDYVNEKYGKLYDL</sequence>
<dbReference type="PANTHER" id="PTHR34217">
    <property type="entry name" value="METAL-DEPENDENT CARBOXYPEPTIDASE"/>
    <property type="match status" value="1"/>
</dbReference>
<dbReference type="PANTHER" id="PTHR34217:SF1">
    <property type="entry name" value="CARBOXYPEPTIDASE 1"/>
    <property type="match status" value="1"/>
</dbReference>
<comment type="similarity">
    <text evidence="1">Belongs to the peptidase M32 family.</text>
</comment>
<proteinExistence type="inferred from homology"/>
<keyword evidence="2" id="KW-0862">Zinc</keyword>
<protein>
    <recommendedName>
        <fullName evidence="1">Metal-dependent carboxypeptidase</fullName>
        <ecNumber evidence="1">3.4.17.19</ecNumber>
    </recommendedName>
</protein>
<keyword evidence="1 4" id="KW-0121">Carboxypeptidase</keyword>
<organism evidence="4 5">
    <name type="scientific">Halorubrum miltondacostae</name>
    <dbReference type="NCBI Taxonomy" id="3076378"/>
    <lineage>
        <taxon>Archaea</taxon>
        <taxon>Methanobacteriati</taxon>
        <taxon>Methanobacteriota</taxon>
        <taxon>Stenosarchaea group</taxon>
        <taxon>Halobacteria</taxon>
        <taxon>Halobacteriales</taxon>
        <taxon>Haloferacaceae</taxon>
        <taxon>Halorubrum</taxon>
    </lineage>
</organism>
<dbReference type="InterPro" id="IPR001333">
    <property type="entry name" value="Peptidase_M32_Taq"/>
</dbReference>
<gene>
    <name evidence="4" type="ORF">ABNG04_15000</name>
</gene>
<dbReference type="Gene3D" id="1.10.1370.30">
    <property type="match status" value="1"/>
</dbReference>
<dbReference type="PRINTS" id="PR00998">
    <property type="entry name" value="CRBOXYPTASET"/>
</dbReference>
<evidence type="ECO:0000313" key="5">
    <source>
        <dbReference type="Proteomes" id="UP001567572"/>
    </source>
</evidence>
<dbReference type="CDD" id="cd06460">
    <property type="entry name" value="M32_Taq"/>
    <property type="match status" value="1"/>
</dbReference>
<reference evidence="4 5" key="1">
    <citation type="submission" date="2024-06" db="EMBL/GenBank/DDBJ databases">
        <title>Halorubrum miltondacostae sp. nov., a potential PHA producer isolated from an inland solar saltern in Rio Maior, Portugal.</title>
        <authorList>
            <person name="Albuquerque L."/>
            <person name="Viver T."/>
            <person name="Barroso C."/>
            <person name="Claudino R."/>
            <person name="Galvan M."/>
            <person name="Simoes G."/>
            <person name="Lobo Da Cunha A."/>
            <person name="Egas C."/>
        </authorList>
    </citation>
    <scope>NUCLEOTIDE SEQUENCE [LARGE SCALE GENOMIC DNA]</scope>
    <source>
        <strain evidence="4 5">RMP-11</strain>
    </source>
</reference>
<dbReference type="EMBL" id="JBEDNY010000006">
    <property type="protein sequence ID" value="MEZ3165155.1"/>
    <property type="molecule type" value="Genomic_DNA"/>
</dbReference>
<evidence type="ECO:0000313" key="4">
    <source>
        <dbReference type="EMBL" id="MEZ3165155.1"/>
    </source>
</evidence>
<dbReference type="GO" id="GO:0004181">
    <property type="term" value="F:metallocarboxypeptidase activity"/>
    <property type="evidence" value="ECO:0007669"/>
    <property type="project" value="UniProtKB-UniRule"/>
</dbReference>
<keyword evidence="1" id="KW-0645">Protease</keyword>
<dbReference type="Pfam" id="PF02074">
    <property type="entry name" value="Peptidase_M32"/>
    <property type="match status" value="1"/>
</dbReference>
<dbReference type="Proteomes" id="UP001567572">
    <property type="component" value="Unassembled WGS sequence"/>
</dbReference>
<feature type="binding site" evidence="2">
    <location>
        <position position="273"/>
    </location>
    <ligand>
        <name>Zn(2+)</name>
        <dbReference type="ChEBI" id="CHEBI:29105"/>
        <note>catalytic</note>
    </ligand>
</feature>
<dbReference type="PIRSF" id="PIRSF006615">
    <property type="entry name" value="Zn_crbxpep_Taq"/>
    <property type="match status" value="1"/>
</dbReference>
<feature type="active site" description="Proton donor/acceptor" evidence="3">
    <location>
        <position position="274"/>
    </location>
</feature>
<dbReference type="RefSeq" id="WP_371163197.1">
    <property type="nucleotide sequence ID" value="NZ_JBEDNX010000003.1"/>
</dbReference>
<dbReference type="SUPFAM" id="SSF55486">
    <property type="entry name" value="Metalloproteases ('zincins'), catalytic domain"/>
    <property type="match status" value="1"/>
</dbReference>
<comment type="caution">
    <text evidence="4">The sequence shown here is derived from an EMBL/GenBank/DDBJ whole genome shotgun (WGS) entry which is preliminary data.</text>
</comment>
<evidence type="ECO:0000256" key="2">
    <source>
        <dbReference type="PIRSR" id="PIRSR006615-1"/>
    </source>
</evidence>
<dbReference type="PROSITE" id="PS52034">
    <property type="entry name" value="PEPTIDASE_M32"/>
    <property type="match status" value="1"/>
</dbReference>
<keyword evidence="1 4" id="KW-0378">Hydrolase</keyword>
<comment type="function">
    <text evidence="1">Broad specificity carboxypetidase that releases amino acids sequentially from the C-terminus, including neutral, aromatic, polar and basic residues.</text>
</comment>
<dbReference type="EC" id="3.4.17.19" evidence="1"/>
<keyword evidence="5" id="KW-1185">Reference proteome</keyword>
<dbReference type="AlphaFoldDB" id="A0ABD5MBY9"/>
<evidence type="ECO:0000256" key="1">
    <source>
        <dbReference type="PIRNR" id="PIRNR006615"/>
    </source>
</evidence>
<comment type="cofactor">
    <cofactor evidence="2">
        <name>Zn(2+)</name>
        <dbReference type="ChEBI" id="CHEBI:29105"/>
    </cofactor>
    <text evidence="2">Binds 1 zinc ion per subunit.</text>
</comment>
<dbReference type="GO" id="GO:0046872">
    <property type="term" value="F:metal ion binding"/>
    <property type="evidence" value="ECO:0007669"/>
    <property type="project" value="UniProtKB-KW"/>
</dbReference>
<keyword evidence="1" id="KW-0482">Metalloprotease</keyword>
<feature type="binding site" evidence="2">
    <location>
        <position position="277"/>
    </location>
    <ligand>
        <name>Zn(2+)</name>
        <dbReference type="ChEBI" id="CHEBI:29105"/>
        <note>catalytic</note>
    </ligand>
</feature>